<dbReference type="Proteomes" id="UP000887565">
    <property type="component" value="Unplaced"/>
</dbReference>
<name>A0A915JT38_ROMCU</name>
<proteinExistence type="predicted"/>
<keyword evidence="1" id="KW-1185">Reference proteome</keyword>
<dbReference type="AlphaFoldDB" id="A0A915JT38"/>
<evidence type="ECO:0000313" key="1">
    <source>
        <dbReference type="Proteomes" id="UP000887565"/>
    </source>
</evidence>
<accession>A0A915JT38</accession>
<protein>
    <submittedName>
        <fullName evidence="2">Adhesin</fullName>
    </submittedName>
</protein>
<organism evidence="1 2">
    <name type="scientific">Romanomermis culicivorax</name>
    <name type="common">Nematode worm</name>
    <dbReference type="NCBI Taxonomy" id="13658"/>
    <lineage>
        <taxon>Eukaryota</taxon>
        <taxon>Metazoa</taxon>
        <taxon>Ecdysozoa</taxon>
        <taxon>Nematoda</taxon>
        <taxon>Enoplea</taxon>
        <taxon>Dorylaimia</taxon>
        <taxon>Mermithida</taxon>
        <taxon>Mermithoidea</taxon>
        <taxon>Mermithidae</taxon>
        <taxon>Romanomermis</taxon>
    </lineage>
</organism>
<evidence type="ECO:0000313" key="2">
    <source>
        <dbReference type="WBParaSite" id="nRc.2.0.1.t29229-RA"/>
    </source>
</evidence>
<reference evidence="2" key="1">
    <citation type="submission" date="2022-11" db="UniProtKB">
        <authorList>
            <consortium name="WormBaseParasite"/>
        </authorList>
    </citation>
    <scope>IDENTIFICATION</scope>
</reference>
<sequence>MVADTINEVPNIDLKNQDTDIDKIEKVNGILNIDDHKGKAGNLWSAQIVSNRSGDGAWDAI</sequence>
<dbReference type="WBParaSite" id="nRc.2.0.1.t29229-RA">
    <property type="protein sequence ID" value="nRc.2.0.1.t29229-RA"/>
    <property type="gene ID" value="nRc.2.0.1.g29229"/>
</dbReference>